<name>A0AAF0TTM6_SOLVR</name>
<evidence type="ECO:0000313" key="1">
    <source>
        <dbReference type="EMBL" id="WMV32151.1"/>
    </source>
</evidence>
<organism evidence="1 2">
    <name type="scientific">Solanum verrucosum</name>
    <dbReference type="NCBI Taxonomy" id="315347"/>
    <lineage>
        <taxon>Eukaryota</taxon>
        <taxon>Viridiplantae</taxon>
        <taxon>Streptophyta</taxon>
        <taxon>Embryophyta</taxon>
        <taxon>Tracheophyta</taxon>
        <taxon>Spermatophyta</taxon>
        <taxon>Magnoliopsida</taxon>
        <taxon>eudicotyledons</taxon>
        <taxon>Gunneridae</taxon>
        <taxon>Pentapetalae</taxon>
        <taxon>asterids</taxon>
        <taxon>lamiids</taxon>
        <taxon>Solanales</taxon>
        <taxon>Solanaceae</taxon>
        <taxon>Solanoideae</taxon>
        <taxon>Solaneae</taxon>
        <taxon>Solanum</taxon>
    </lineage>
</organism>
<accession>A0AAF0TTM6</accession>
<dbReference type="Proteomes" id="UP001234989">
    <property type="component" value="Chromosome 6"/>
</dbReference>
<protein>
    <submittedName>
        <fullName evidence="1">Uncharacterized protein</fullName>
    </submittedName>
</protein>
<dbReference type="EMBL" id="CP133617">
    <property type="protein sequence ID" value="WMV32151.1"/>
    <property type="molecule type" value="Genomic_DNA"/>
</dbReference>
<proteinExistence type="predicted"/>
<feature type="non-terminal residue" evidence="1">
    <location>
        <position position="1"/>
    </location>
</feature>
<dbReference type="AlphaFoldDB" id="A0AAF0TTM6"/>
<gene>
    <name evidence="1" type="ORF">MTR67_025536</name>
</gene>
<keyword evidence="2" id="KW-1185">Reference proteome</keyword>
<evidence type="ECO:0000313" key="2">
    <source>
        <dbReference type="Proteomes" id="UP001234989"/>
    </source>
</evidence>
<reference evidence="1" key="1">
    <citation type="submission" date="2023-08" db="EMBL/GenBank/DDBJ databases">
        <title>A de novo genome assembly of Solanum verrucosum Schlechtendal, a Mexican diploid species geographically isolated from the other diploid A-genome species in potato relatives.</title>
        <authorList>
            <person name="Hosaka K."/>
        </authorList>
    </citation>
    <scope>NUCLEOTIDE SEQUENCE</scope>
    <source>
        <tissue evidence="1">Young leaves</tissue>
    </source>
</reference>
<sequence length="66" mass="7489">IIIPILIQCDSTAEIDTVQNYYYNGKSRPIIRKHINVRSCLTSGIINVDYVKSCYNLVDPLTKSLT</sequence>